<protein>
    <submittedName>
        <fullName evidence="6">Tetratricopeptide (TPR) repeat protein</fullName>
    </submittedName>
</protein>
<dbReference type="InterPro" id="IPR019734">
    <property type="entry name" value="TPR_rpt"/>
</dbReference>
<feature type="repeat" description="TPR" evidence="3">
    <location>
        <begin position="159"/>
        <end position="192"/>
    </location>
</feature>
<keyword evidence="4" id="KW-0812">Transmembrane</keyword>
<dbReference type="RefSeq" id="WP_183958538.1">
    <property type="nucleotide sequence ID" value="NZ_JACHHP010000001.1"/>
</dbReference>
<keyword evidence="7" id="KW-1185">Reference proteome</keyword>
<dbReference type="Gene3D" id="1.25.40.10">
    <property type="entry name" value="Tetratricopeptide repeat domain"/>
    <property type="match status" value="2"/>
</dbReference>
<dbReference type="AlphaFoldDB" id="A0A7W8D576"/>
<gene>
    <name evidence="6" type="ORF">HNQ52_000009</name>
</gene>
<sequence>MLDRPSSPTAHRRKSGAPLRLSCLVCVALAGLQPPAAGAAAGTLEACRTARGAAAVEAATVCAAAADALHARGDSDGAFEALMHAAEAATHAADVDAAETALTQAQQLLPAVNDPLAAHRLHRRRGLLAYHRGAPVAALGEFLEALSAAAAGEGTAALAISHNDLGVVYQKLGDYAEALDQLQRSLDLKGERDEAELAVTVANIGGLYRRLGDTGQAERFLRRALAAQQDAGQAVPAARTREELGLLHDAQGDAARAATELDAAWQAFATANLARDQMRVALHRADIEARRGDVASARTWLERARGAAAAIGRDPVLQADLLDLALAADADTRNRAAATLARNVERAGSDDPALAVDAYARLAEHHERNGDSAAALRALRHYVAHAEPLAAARHDERLDALRVRFDVAALEADRERLELAQARQAGEIERVRAQRFAIAAGATLLLAVLAALFQRRVYRQRLAADAERLRLEQRIAHARDAADALRTDLRSLAWLLDRGQTAALVFDAAGCVRGITPAAARRLGVRVADASGRSLAALVGPAMAAWAQARIEQASLDGTMDATPPPDGDSTVRCERIAREEELGVLSWEETPVAAPVPVTEAEPASEPDLRAALVRLMQTSLALWERITLKTRIELAERSGVWRVTIDEGRLRVRALDRYLALGTLPERPRWREVLRTAYFVLAELPLDTAQRDDIEAQIALVQRAAARRGAP</sequence>
<evidence type="ECO:0000313" key="7">
    <source>
        <dbReference type="Proteomes" id="UP000521199"/>
    </source>
</evidence>
<dbReference type="Pfam" id="PF07719">
    <property type="entry name" value="TPR_2"/>
    <property type="match status" value="1"/>
</dbReference>
<evidence type="ECO:0000256" key="3">
    <source>
        <dbReference type="PROSITE-ProRule" id="PRU00339"/>
    </source>
</evidence>
<dbReference type="SMART" id="SM00028">
    <property type="entry name" value="TPR"/>
    <property type="match status" value="4"/>
</dbReference>
<keyword evidence="5" id="KW-0732">Signal</keyword>
<dbReference type="SUPFAM" id="SSF55785">
    <property type="entry name" value="PYP-like sensor domain (PAS domain)"/>
    <property type="match status" value="1"/>
</dbReference>
<feature type="signal peptide" evidence="5">
    <location>
        <begin position="1"/>
        <end position="39"/>
    </location>
</feature>
<evidence type="ECO:0000313" key="6">
    <source>
        <dbReference type="EMBL" id="MBB5206493.1"/>
    </source>
</evidence>
<name>A0A7W8D576_9GAMM</name>
<proteinExistence type="predicted"/>
<dbReference type="InterPro" id="IPR011990">
    <property type="entry name" value="TPR-like_helical_dom_sf"/>
</dbReference>
<dbReference type="PANTHER" id="PTHR45641:SF19">
    <property type="entry name" value="NEPHROCYSTIN-3"/>
    <property type="match status" value="1"/>
</dbReference>
<accession>A0A7W8D576</accession>
<keyword evidence="1" id="KW-0677">Repeat</keyword>
<dbReference type="EMBL" id="JACHHP010000001">
    <property type="protein sequence ID" value="MBB5206493.1"/>
    <property type="molecule type" value="Genomic_DNA"/>
</dbReference>
<dbReference type="SUPFAM" id="SSF48452">
    <property type="entry name" value="TPR-like"/>
    <property type="match status" value="2"/>
</dbReference>
<dbReference type="CDD" id="cd22890">
    <property type="entry name" value="ChiS-DBD"/>
    <property type="match status" value="1"/>
</dbReference>
<organism evidence="6 7">
    <name type="scientific">Chiayiivirga flava</name>
    <dbReference type="NCBI Taxonomy" id="659595"/>
    <lineage>
        <taxon>Bacteria</taxon>
        <taxon>Pseudomonadati</taxon>
        <taxon>Pseudomonadota</taxon>
        <taxon>Gammaproteobacteria</taxon>
        <taxon>Lysobacterales</taxon>
        <taxon>Lysobacteraceae</taxon>
        <taxon>Chiayiivirga</taxon>
    </lineage>
</organism>
<dbReference type="InterPro" id="IPR013105">
    <property type="entry name" value="TPR_2"/>
</dbReference>
<evidence type="ECO:0000256" key="1">
    <source>
        <dbReference type="ARBA" id="ARBA00022737"/>
    </source>
</evidence>
<evidence type="ECO:0000256" key="2">
    <source>
        <dbReference type="ARBA" id="ARBA00022803"/>
    </source>
</evidence>
<keyword evidence="4" id="KW-0472">Membrane</keyword>
<keyword evidence="4" id="KW-1133">Transmembrane helix</keyword>
<dbReference type="PROSITE" id="PS50005">
    <property type="entry name" value="TPR"/>
    <property type="match status" value="1"/>
</dbReference>
<comment type="caution">
    <text evidence="6">The sequence shown here is derived from an EMBL/GenBank/DDBJ whole genome shotgun (WGS) entry which is preliminary data.</text>
</comment>
<dbReference type="PANTHER" id="PTHR45641">
    <property type="entry name" value="TETRATRICOPEPTIDE REPEAT PROTEIN (AFU_ORTHOLOGUE AFUA_6G03870)"/>
    <property type="match status" value="1"/>
</dbReference>
<dbReference type="Pfam" id="PF13181">
    <property type="entry name" value="TPR_8"/>
    <property type="match status" value="1"/>
</dbReference>
<reference evidence="6 7" key="1">
    <citation type="submission" date="2020-08" db="EMBL/GenBank/DDBJ databases">
        <title>Genomic Encyclopedia of Type Strains, Phase IV (KMG-IV): sequencing the most valuable type-strain genomes for metagenomic binning, comparative biology and taxonomic classification.</title>
        <authorList>
            <person name="Goeker M."/>
        </authorList>
    </citation>
    <scope>NUCLEOTIDE SEQUENCE [LARGE SCALE GENOMIC DNA]</scope>
    <source>
        <strain evidence="6 7">DSM 24163</strain>
    </source>
</reference>
<feature type="chain" id="PRO_5031499315" evidence="5">
    <location>
        <begin position="40"/>
        <end position="713"/>
    </location>
</feature>
<dbReference type="InterPro" id="IPR035965">
    <property type="entry name" value="PAS-like_dom_sf"/>
</dbReference>
<keyword evidence="2 3" id="KW-0802">TPR repeat</keyword>
<feature type="transmembrane region" description="Helical" evidence="4">
    <location>
        <begin position="436"/>
        <end position="453"/>
    </location>
</feature>
<dbReference type="Proteomes" id="UP000521199">
    <property type="component" value="Unassembled WGS sequence"/>
</dbReference>
<evidence type="ECO:0000256" key="4">
    <source>
        <dbReference type="SAM" id="Phobius"/>
    </source>
</evidence>
<evidence type="ECO:0000256" key="5">
    <source>
        <dbReference type="SAM" id="SignalP"/>
    </source>
</evidence>